<keyword evidence="2" id="KW-0812">Transmembrane</keyword>
<keyword evidence="4" id="KW-1185">Reference proteome</keyword>
<keyword evidence="2" id="KW-0472">Membrane</keyword>
<evidence type="ECO:0000313" key="3">
    <source>
        <dbReference type="EMBL" id="KDQ52666.1"/>
    </source>
</evidence>
<dbReference type="Proteomes" id="UP000027265">
    <property type="component" value="Unassembled WGS sequence"/>
</dbReference>
<evidence type="ECO:0000256" key="2">
    <source>
        <dbReference type="SAM" id="Phobius"/>
    </source>
</evidence>
<gene>
    <name evidence="3" type="ORF">JAAARDRAFT_198023</name>
</gene>
<organism evidence="3 4">
    <name type="scientific">Jaapia argillacea MUCL 33604</name>
    <dbReference type="NCBI Taxonomy" id="933084"/>
    <lineage>
        <taxon>Eukaryota</taxon>
        <taxon>Fungi</taxon>
        <taxon>Dikarya</taxon>
        <taxon>Basidiomycota</taxon>
        <taxon>Agaricomycotina</taxon>
        <taxon>Agaricomycetes</taxon>
        <taxon>Agaricomycetidae</taxon>
        <taxon>Jaapiales</taxon>
        <taxon>Jaapiaceae</taxon>
        <taxon>Jaapia</taxon>
    </lineage>
</organism>
<dbReference type="AlphaFoldDB" id="A0A067PQS2"/>
<dbReference type="HOGENOM" id="CLU_1408961_0_0_1"/>
<name>A0A067PQS2_9AGAM</name>
<dbReference type="EMBL" id="KL197738">
    <property type="protein sequence ID" value="KDQ52666.1"/>
    <property type="molecule type" value="Genomic_DNA"/>
</dbReference>
<reference evidence="4" key="1">
    <citation type="journal article" date="2014" name="Proc. Natl. Acad. Sci. U.S.A.">
        <title>Extensive sampling of basidiomycete genomes demonstrates inadequacy of the white-rot/brown-rot paradigm for wood decay fungi.</title>
        <authorList>
            <person name="Riley R."/>
            <person name="Salamov A.A."/>
            <person name="Brown D.W."/>
            <person name="Nagy L.G."/>
            <person name="Floudas D."/>
            <person name="Held B.W."/>
            <person name="Levasseur A."/>
            <person name="Lombard V."/>
            <person name="Morin E."/>
            <person name="Otillar R."/>
            <person name="Lindquist E.A."/>
            <person name="Sun H."/>
            <person name="LaButti K.M."/>
            <person name="Schmutz J."/>
            <person name="Jabbour D."/>
            <person name="Luo H."/>
            <person name="Baker S.E."/>
            <person name="Pisabarro A.G."/>
            <person name="Walton J.D."/>
            <person name="Blanchette R.A."/>
            <person name="Henrissat B."/>
            <person name="Martin F."/>
            <person name="Cullen D."/>
            <person name="Hibbett D.S."/>
            <person name="Grigoriev I.V."/>
        </authorList>
    </citation>
    <scope>NUCLEOTIDE SEQUENCE [LARGE SCALE GENOMIC DNA]</scope>
    <source>
        <strain evidence="4">MUCL 33604</strain>
    </source>
</reference>
<feature type="region of interest" description="Disordered" evidence="1">
    <location>
        <begin position="143"/>
        <end position="164"/>
    </location>
</feature>
<proteinExistence type="predicted"/>
<evidence type="ECO:0000313" key="4">
    <source>
        <dbReference type="Proteomes" id="UP000027265"/>
    </source>
</evidence>
<dbReference type="InParanoid" id="A0A067PQS2"/>
<sequence length="193" mass="21369">MPTELPSNPSLLQRDGKIVSTSIYWVSHLKVTICTYLLIMYLIPEPAMPLLIQPSIHPDNPPCCQMIHTHPGVFHILLKALNWPERPCLWLRMTLSQHLFISPISSISSPITTLPAIPTIPQIISTLHSFPLKSHLSLTTSKLLPDPSKPQSSKVSSNISSSLPSSSFASLFFSSMLGRWQLHGQVVEAFGDV</sequence>
<evidence type="ECO:0000256" key="1">
    <source>
        <dbReference type="SAM" id="MobiDB-lite"/>
    </source>
</evidence>
<feature type="transmembrane region" description="Helical" evidence="2">
    <location>
        <begin position="22"/>
        <end position="43"/>
    </location>
</feature>
<accession>A0A067PQS2</accession>
<protein>
    <submittedName>
        <fullName evidence="3">Uncharacterized protein</fullName>
    </submittedName>
</protein>
<keyword evidence="2" id="KW-1133">Transmembrane helix</keyword>